<dbReference type="InterPro" id="IPR031755">
    <property type="entry name" value="Inhibitor_I66"/>
</dbReference>
<protein>
    <recommendedName>
        <fullName evidence="3">Ricin B lectin domain-containing protein</fullName>
    </recommendedName>
</protein>
<dbReference type="Pfam" id="PF16850">
    <property type="entry name" value="Inhibitor_I66"/>
    <property type="match status" value="1"/>
</dbReference>
<dbReference type="STRING" id="230819.A0A5C3KHW9"/>
<dbReference type="GO" id="GO:0004867">
    <property type="term" value="F:serine-type endopeptidase inhibitor activity"/>
    <property type="evidence" value="ECO:0007669"/>
    <property type="project" value="InterPro"/>
</dbReference>
<keyword evidence="2" id="KW-1185">Reference proteome</keyword>
<dbReference type="CDD" id="cd23428">
    <property type="entry name" value="beta-trefoil_Ricin_SPI"/>
    <property type="match status" value="1"/>
</dbReference>
<dbReference type="EMBL" id="ML210326">
    <property type="protein sequence ID" value="TFK19756.1"/>
    <property type="molecule type" value="Genomic_DNA"/>
</dbReference>
<evidence type="ECO:0000313" key="1">
    <source>
        <dbReference type="EMBL" id="TFK19756.1"/>
    </source>
</evidence>
<proteinExistence type="predicted"/>
<dbReference type="Proteomes" id="UP000307440">
    <property type="component" value="Unassembled WGS sequence"/>
</dbReference>
<accession>A0A5C3KHW9</accession>
<organism evidence="1 2">
    <name type="scientific">Coprinopsis marcescibilis</name>
    <name type="common">Agaric fungus</name>
    <name type="synonym">Psathyrella marcescibilis</name>
    <dbReference type="NCBI Taxonomy" id="230819"/>
    <lineage>
        <taxon>Eukaryota</taxon>
        <taxon>Fungi</taxon>
        <taxon>Dikarya</taxon>
        <taxon>Basidiomycota</taxon>
        <taxon>Agaricomycotina</taxon>
        <taxon>Agaricomycetes</taxon>
        <taxon>Agaricomycetidae</taxon>
        <taxon>Agaricales</taxon>
        <taxon>Agaricineae</taxon>
        <taxon>Psathyrellaceae</taxon>
        <taxon>Coprinopsis</taxon>
    </lineage>
</organism>
<dbReference type="AlphaFoldDB" id="A0A5C3KHW9"/>
<dbReference type="OrthoDB" id="3439489at2759"/>
<name>A0A5C3KHW9_COPMA</name>
<reference evidence="1 2" key="1">
    <citation type="journal article" date="2019" name="Nat. Ecol. Evol.">
        <title>Megaphylogeny resolves global patterns of mushroom evolution.</title>
        <authorList>
            <person name="Varga T."/>
            <person name="Krizsan K."/>
            <person name="Foldi C."/>
            <person name="Dima B."/>
            <person name="Sanchez-Garcia M."/>
            <person name="Sanchez-Ramirez S."/>
            <person name="Szollosi G.J."/>
            <person name="Szarkandi J.G."/>
            <person name="Papp V."/>
            <person name="Albert L."/>
            <person name="Andreopoulos W."/>
            <person name="Angelini C."/>
            <person name="Antonin V."/>
            <person name="Barry K.W."/>
            <person name="Bougher N.L."/>
            <person name="Buchanan P."/>
            <person name="Buyck B."/>
            <person name="Bense V."/>
            <person name="Catcheside P."/>
            <person name="Chovatia M."/>
            <person name="Cooper J."/>
            <person name="Damon W."/>
            <person name="Desjardin D."/>
            <person name="Finy P."/>
            <person name="Geml J."/>
            <person name="Haridas S."/>
            <person name="Hughes K."/>
            <person name="Justo A."/>
            <person name="Karasinski D."/>
            <person name="Kautmanova I."/>
            <person name="Kiss B."/>
            <person name="Kocsube S."/>
            <person name="Kotiranta H."/>
            <person name="LaButti K.M."/>
            <person name="Lechner B.E."/>
            <person name="Liimatainen K."/>
            <person name="Lipzen A."/>
            <person name="Lukacs Z."/>
            <person name="Mihaltcheva S."/>
            <person name="Morgado L.N."/>
            <person name="Niskanen T."/>
            <person name="Noordeloos M.E."/>
            <person name="Ohm R.A."/>
            <person name="Ortiz-Santana B."/>
            <person name="Ovrebo C."/>
            <person name="Racz N."/>
            <person name="Riley R."/>
            <person name="Savchenko A."/>
            <person name="Shiryaev A."/>
            <person name="Soop K."/>
            <person name="Spirin V."/>
            <person name="Szebenyi C."/>
            <person name="Tomsovsky M."/>
            <person name="Tulloss R.E."/>
            <person name="Uehling J."/>
            <person name="Grigoriev I.V."/>
            <person name="Vagvolgyi C."/>
            <person name="Papp T."/>
            <person name="Martin F.M."/>
            <person name="Miettinen O."/>
            <person name="Hibbett D.S."/>
            <person name="Nagy L.G."/>
        </authorList>
    </citation>
    <scope>NUCLEOTIDE SEQUENCE [LARGE SCALE GENOMIC DNA]</scope>
    <source>
        <strain evidence="1 2">CBS 121175</strain>
    </source>
</reference>
<dbReference type="Gene3D" id="2.80.10.50">
    <property type="match status" value="1"/>
</dbReference>
<sequence length="141" mass="15836">MSFPTGHYFIRSVTQSPDNAIGRYVAEDRSLNPKQIVNGVVESEVQEEWIIENAGPSGYALRNAGARVGALEGKLFAFLIDDPRQFWRIVPFGDKSYRILNASDETSGWVFKQGELEQVEVKKLDQSGGEKELWVITSAER</sequence>
<evidence type="ECO:0000313" key="2">
    <source>
        <dbReference type="Proteomes" id="UP000307440"/>
    </source>
</evidence>
<evidence type="ECO:0008006" key="3">
    <source>
        <dbReference type="Google" id="ProtNLM"/>
    </source>
</evidence>
<gene>
    <name evidence="1" type="ORF">FA15DRAFT_697327</name>
</gene>